<comment type="caution">
    <text evidence="1">The sequence shown here is derived from an EMBL/GenBank/DDBJ whole genome shotgun (WGS) entry which is preliminary data.</text>
</comment>
<dbReference type="EMBL" id="JTDF01017175">
    <property type="protein sequence ID" value="KAF8562774.1"/>
    <property type="molecule type" value="Genomic_DNA"/>
</dbReference>
<evidence type="ECO:0000313" key="2">
    <source>
        <dbReference type="EMBL" id="KAF8563123.1"/>
    </source>
</evidence>
<protein>
    <submittedName>
        <fullName evidence="1">Uncharacterized protein</fullName>
    </submittedName>
</protein>
<organism evidence="1 3">
    <name type="scientific">Paragonimus westermani</name>
    <dbReference type="NCBI Taxonomy" id="34504"/>
    <lineage>
        <taxon>Eukaryota</taxon>
        <taxon>Metazoa</taxon>
        <taxon>Spiralia</taxon>
        <taxon>Lophotrochozoa</taxon>
        <taxon>Platyhelminthes</taxon>
        <taxon>Trematoda</taxon>
        <taxon>Digenea</taxon>
        <taxon>Plagiorchiida</taxon>
        <taxon>Troglotremata</taxon>
        <taxon>Troglotrematidae</taxon>
        <taxon>Paragonimus</taxon>
    </lineage>
</organism>
<accession>A0A8T0D710</accession>
<gene>
    <name evidence="1" type="ORF">P879_11895</name>
    <name evidence="2" type="ORF">P879_11987</name>
</gene>
<keyword evidence="3" id="KW-1185">Reference proteome</keyword>
<reference evidence="1 3" key="1">
    <citation type="submission" date="2019-07" db="EMBL/GenBank/DDBJ databases">
        <title>Annotation for the trematode Paragonimus westermani.</title>
        <authorList>
            <person name="Choi Y.-J."/>
        </authorList>
    </citation>
    <scope>NUCLEOTIDE SEQUENCE [LARGE SCALE GENOMIC DNA]</scope>
    <source>
        <strain evidence="1">180907_Pwestermani</strain>
    </source>
</reference>
<proteinExistence type="predicted"/>
<evidence type="ECO:0000313" key="1">
    <source>
        <dbReference type="EMBL" id="KAF8562774.1"/>
    </source>
</evidence>
<name>A0A8T0D710_9TREM</name>
<feature type="non-terminal residue" evidence="1">
    <location>
        <position position="1"/>
    </location>
</feature>
<sequence length="124" mass="13384">GLSNSGLNPRLPWLTAEPDIPVPPSDVSSNFIHVPGIVNSGTMVVHVLVVNCESNPVNKEAGKDQSTLAVKVLGNMFFVRGQFVSPPPYILSFNIGGPAGGSDDERNARFTQYMLFGNHFTWSI</sequence>
<evidence type="ECO:0000313" key="3">
    <source>
        <dbReference type="Proteomes" id="UP000699462"/>
    </source>
</evidence>
<dbReference type="Proteomes" id="UP000699462">
    <property type="component" value="Unassembled WGS sequence"/>
</dbReference>
<dbReference type="AlphaFoldDB" id="A0A8T0D710"/>
<dbReference type="EMBL" id="JTDF01014269">
    <property type="protein sequence ID" value="KAF8563123.1"/>
    <property type="molecule type" value="Genomic_DNA"/>
</dbReference>